<evidence type="ECO:0000313" key="2">
    <source>
        <dbReference type="Proteomes" id="UP000245626"/>
    </source>
</evidence>
<protein>
    <submittedName>
        <fullName evidence="1">EF1G-domain-containing protein</fullName>
    </submittedName>
</protein>
<reference evidence="1 2" key="1">
    <citation type="journal article" date="2018" name="Mol. Biol. Evol.">
        <title>Broad Genomic Sampling Reveals a Smut Pathogenic Ancestry of the Fungal Clade Ustilaginomycotina.</title>
        <authorList>
            <person name="Kijpornyongpan T."/>
            <person name="Mondo S.J."/>
            <person name="Barry K."/>
            <person name="Sandor L."/>
            <person name="Lee J."/>
            <person name="Lipzen A."/>
            <person name="Pangilinan J."/>
            <person name="LaButti K."/>
            <person name="Hainaut M."/>
            <person name="Henrissat B."/>
            <person name="Grigoriev I.V."/>
            <person name="Spatafora J.W."/>
            <person name="Aime M.C."/>
        </authorList>
    </citation>
    <scope>NUCLEOTIDE SEQUENCE [LARGE SCALE GENOMIC DNA]</scope>
    <source>
        <strain evidence="1 2">SA 807</strain>
    </source>
</reference>
<evidence type="ECO:0000313" key="1">
    <source>
        <dbReference type="EMBL" id="PWN51136.1"/>
    </source>
</evidence>
<proteinExistence type="predicted"/>
<sequence length="417" mass="46455">MAPIGKIYGYVGHAKVNRTLAAAKYNGLEIEVVETQALKGDTRKPEYLAEFPLGKIPAFVGSDGFKLVEGRAIARYVAGLSDNAKLLGADAQSAALVEQWIDFADEEIFNNAVQILFLINGIVPYNKAAETKAWDNIDRALTYLENYLKSKTFLVGHRITLADLTLAANIRMLYTRFAGASVQNKFPNTLRYFHTVANQPTIVDIYGGYELLAENAKFVPPKKEEKPKAAAAAAAPAKKQEKPAKAAEEDDDEPKPEPKVKNPLDDLPKSSFILDEWKRTYSNEETPKALSWFHEHFDREGYSAWQIDFKYNDELTQVFMSANQIGGFFSRLEASRKYVFGTMGVFGEANDSAISGVMIVRGQDAETVLGVAPDLESYSLKKLDLTNAEDKKSFDDYCLWEKVLADGKKWADGKIMK</sequence>
<organism evidence="1 2">
    <name type="scientific">Violaceomyces palustris</name>
    <dbReference type="NCBI Taxonomy" id="1673888"/>
    <lineage>
        <taxon>Eukaryota</taxon>
        <taxon>Fungi</taxon>
        <taxon>Dikarya</taxon>
        <taxon>Basidiomycota</taxon>
        <taxon>Ustilaginomycotina</taxon>
        <taxon>Ustilaginomycetes</taxon>
        <taxon>Violaceomycetales</taxon>
        <taxon>Violaceomycetaceae</taxon>
        <taxon>Violaceomyces</taxon>
    </lineage>
</organism>
<dbReference type="Proteomes" id="UP000245626">
    <property type="component" value="Unassembled WGS sequence"/>
</dbReference>
<accession>A0ACD0NZC5</accession>
<keyword evidence="2" id="KW-1185">Reference proteome</keyword>
<name>A0ACD0NZC5_9BASI</name>
<dbReference type="EMBL" id="KZ819868">
    <property type="protein sequence ID" value="PWN51136.1"/>
    <property type="molecule type" value="Genomic_DNA"/>
</dbReference>
<gene>
    <name evidence="1" type="ORF">IE53DRAFT_386524</name>
</gene>